<dbReference type="InterPro" id="IPR003331">
    <property type="entry name" value="UDP_GlcNAc_Epimerase_2_dom"/>
</dbReference>
<keyword evidence="1 5" id="KW-0413">Isomerase</keyword>
<evidence type="ECO:0000256" key="1">
    <source>
        <dbReference type="ARBA" id="ARBA00023235"/>
    </source>
</evidence>
<dbReference type="EC" id="5.1.3.14" evidence="4"/>
<evidence type="ECO:0000256" key="4">
    <source>
        <dbReference type="ARBA" id="ARBA00038858"/>
    </source>
</evidence>
<dbReference type="SUPFAM" id="SSF53756">
    <property type="entry name" value="UDP-Glycosyltransferase/glycogen phosphorylase"/>
    <property type="match status" value="1"/>
</dbReference>
<dbReference type="GO" id="GO:0008761">
    <property type="term" value="F:UDP-N-acetylglucosamine 2-epimerase activity"/>
    <property type="evidence" value="ECO:0007669"/>
    <property type="project" value="UniProtKB-EC"/>
</dbReference>
<accession>A0A367WCH0</accession>
<sequence>MAIVAGTRPEFIKLAPVIRSLRAKLGEARVRVYSTGQHRSLMDQAIHSLHLKVDVDFDLMTHAQPAAEIQRRVISALDREFQARKPDLVVVQGDTISAFGGAMAGFLNHIPVAHVEAGLRSHNINNPWPEEGLRQMIARIASIHLAPTPIAKENLLQEGIAENCIHIVGNPGIDSLVATQEENSGLQRFGDGEHFHPGSKPFVLVTMHRREALQGALDAFCENLEGTVKNHPEIDFVWPVHPNPKVRETVERHFDSALPNLHFVEPLPYDEMMTLLPKARVVISDSGGMQEEAPYCGVPIIVMRDVTERPEIIDLGLGKLAGACGARLSDELERTLSADVDEPSVNKWRDIQGRGQAAEVISEILIKRLAAAEQV</sequence>
<dbReference type="PANTHER" id="PTHR43174">
    <property type="entry name" value="UDP-N-ACETYLGLUCOSAMINE 2-EPIMERASE"/>
    <property type="match status" value="1"/>
</dbReference>
<evidence type="ECO:0000256" key="3">
    <source>
        <dbReference type="ARBA" id="ARBA00038209"/>
    </source>
</evidence>
<comment type="similarity">
    <text evidence="3 5">Belongs to the UDP-N-acetylglucosamine 2-epimerase family.</text>
</comment>
<dbReference type="Gene3D" id="3.40.50.2000">
    <property type="entry name" value="Glycogen Phosphorylase B"/>
    <property type="match status" value="2"/>
</dbReference>
<evidence type="ECO:0000313" key="7">
    <source>
        <dbReference type="EMBL" id="RCK39118.1"/>
    </source>
</evidence>
<dbReference type="PANTHER" id="PTHR43174:SF2">
    <property type="entry name" value="UDP-N-ACETYLGLUCOSAMINE 2-EPIMERASE"/>
    <property type="match status" value="1"/>
</dbReference>
<dbReference type="InterPro" id="IPR029767">
    <property type="entry name" value="WecB-like"/>
</dbReference>
<dbReference type="EMBL" id="JPWF01000002">
    <property type="protein sequence ID" value="RCK39118.1"/>
    <property type="molecule type" value="Genomic_DNA"/>
</dbReference>
<dbReference type="AlphaFoldDB" id="A0A367WCH0"/>
<comment type="caution">
    <text evidence="7">The sequence shown here is derived from an EMBL/GenBank/DDBJ whole genome shotgun (WGS) entry which is preliminary data.</text>
</comment>
<evidence type="ECO:0000256" key="2">
    <source>
        <dbReference type="ARBA" id="ARBA00036080"/>
    </source>
</evidence>
<feature type="domain" description="UDP-N-acetylglucosamine 2-epimerase" evidence="6">
    <location>
        <begin position="28"/>
        <end position="365"/>
    </location>
</feature>
<proteinExistence type="inferred from homology"/>
<evidence type="ECO:0000259" key="6">
    <source>
        <dbReference type="Pfam" id="PF02350"/>
    </source>
</evidence>
<evidence type="ECO:0000313" key="8">
    <source>
        <dbReference type="Proteomes" id="UP000253226"/>
    </source>
</evidence>
<gene>
    <name evidence="7" type="ORF">TH19_04890</name>
</gene>
<comment type="catalytic activity">
    <reaction evidence="2">
        <text>UDP-N-acetyl-alpha-D-glucosamine = UDP-N-acetyl-alpha-D-mannosamine</text>
        <dbReference type="Rhea" id="RHEA:17213"/>
        <dbReference type="ChEBI" id="CHEBI:57705"/>
        <dbReference type="ChEBI" id="CHEBI:68623"/>
        <dbReference type="EC" id="5.1.3.14"/>
    </reaction>
</comment>
<dbReference type="Pfam" id="PF02350">
    <property type="entry name" value="Epimerase_2"/>
    <property type="match status" value="1"/>
</dbReference>
<evidence type="ECO:0000256" key="5">
    <source>
        <dbReference type="RuleBase" id="RU003513"/>
    </source>
</evidence>
<dbReference type="CDD" id="cd03786">
    <property type="entry name" value="GTB_UDP-GlcNAc_2-Epimerase"/>
    <property type="match status" value="1"/>
</dbReference>
<organism evidence="7 8">
    <name type="scientific">Thalassospira profundimaris</name>
    <dbReference type="NCBI Taxonomy" id="502049"/>
    <lineage>
        <taxon>Bacteria</taxon>
        <taxon>Pseudomonadati</taxon>
        <taxon>Pseudomonadota</taxon>
        <taxon>Alphaproteobacteria</taxon>
        <taxon>Rhodospirillales</taxon>
        <taxon>Thalassospiraceae</taxon>
        <taxon>Thalassospira</taxon>
    </lineage>
</organism>
<name>A0A367WCH0_9PROT</name>
<protein>
    <recommendedName>
        <fullName evidence="4">UDP-N-acetylglucosamine 2-epimerase (non-hydrolyzing)</fullName>
        <ecNumber evidence="4">5.1.3.14</ecNumber>
    </recommendedName>
</protein>
<reference evidence="7 8" key="1">
    <citation type="submission" date="2014-07" db="EMBL/GenBank/DDBJ databases">
        <title>Draft genome sequence of Thalassospira profundimaris 35.</title>
        <authorList>
            <person name="Lai Q."/>
            <person name="Shao Z."/>
        </authorList>
    </citation>
    <scope>NUCLEOTIDE SEQUENCE [LARGE SCALE GENOMIC DNA]</scope>
    <source>
        <strain evidence="7 8">35</strain>
    </source>
</reference>
<dbReference type="Proteomes" id="UP000253226">
    <property type="component" value="Unassembled WGS sequence"/>
</dbReference>
<dbReference type="NCBIfam" id="TIGR00236">
    <property type="entry name" value="wecB"/>
    <property type="match status" value="1"/>
</dbReference>